<feature type="transmembrane region" description="Helical" evidence="7">
    <location>
        <begin position="40"/>
        <end position="57"/>
    </location>
</feature>
<dbReference type="GO" id="GO:0000041">
    <property type="term" value="P:transition metal ion transport"/>
    <property type="evidence" value="ECO:0007669"/>
    <property type="project" value="InterPro"/>
</dbReference>
<feature type="transmembrane region" description="Helical" evidence="7">
    <location>
        <begin position="181"/>
        <end position="203"/>
    </location>
</feature>
<dbReference type="Gene3D" id="1.10.1760.20">
    <property type="match status" value="1"/>
</dbReference>
<dbReference type="PANTHER" id="PTHR34229:SF1">
    <property type="entry name" value="METAL TRANSPORT PROTEIN HI_1621-RELATED"/>
    <property type="match status" value="1"/>
</dbReference>
<evidence type="ECO:0000256" key="6">
    <source>
        <dbReference type="ARBA" id="ARBA00023136"/>
    </source>
</evidence>
<evidence type="ECO:0000256" key="3">
    <source>
        <dbReference type="ARBA" id="ARBA00022475"/>
    </source>
</evidence>
<evidence type="ECO:0000256" key="5">
    <source>
        <dbReference type="ARBA" id="ARBA00022989"/>
    </source>
</evidence>
<sequence length="220" mass="24553">MNIPDSLILVNYDWPWLVLAVVLGWAIWAAPWRVLRMPNILNIMMAACVLVLAFWQIKAGIRPGLNLHILGATLLTLLFGPWFALLGLLLVLLLASAWDGGGWHAFALNALLMGVVPVMVSWSVYRLTIRFLPAHFFVYIFINGFISAGLTVALTGVVATFALAEMGAYTLTDLAHTYLPYYLLMAWSEAVTTGMLITILVVYRPLWVATFDDKLYIHDK</sequence>
<feature type="transmembrane region" description="Helical" evidence="7">
    <location>
        <begin position="103"/>
        <end position="124"/>
    </location>
</feature>
<dbReference type="AlphaFoldDB" id="A0A809REN4"/>
<feature type="transmembrane region" description="Helical" evidence="7">
    <location>
        <begin position="69"/>
        <end position="97"/>
    </location>
</feature>
<accession>A0A809REN4</accession>
<evidence type="ECO:0000256" key="1">
    <source>
        <dbReference type="ARBA" id="ARBA00004651"/>
    </source>
</evidence>
<keyword evidence="6 7" id="KW-0472">Membrane</keyword>
<feature type="transmembrane region" description="Helical" evidence="7">
    <location>
        <begin position="136"/>
        <end position="161"/>
    </location>
</feature>
<dbReference type="EMBL" id="AP021881">
    <property type="protein sequence ID" value="BBP00096.1"/>
    <property type="molecule type" value="Genomic_DNA"/>
</dbReference>
<evidence type="ECO:0000256" key="4">
    <source>
        <dbReference type="ARBA" id="ARBA00022692"/>
    </source>
</evidence>
<dbReference type="RefSeq" id="WP_162084063.1">
    <property type="nucleotide sequence ID" value="NZ_AP021881.1"/>
</dbReference>
<dbReference type="GO" id="GO:0005886">
    <property type="term" value="C:plasma membrane"/>
    <property type="evidence" value="ECO:0007669"/>
    <property type="project" value="UniProtKB-SubCell"/>
</dbReference>
<organism evidence="8 9">
    <name type="scientific">Sulfuriferula nivalis</name>
    <dbReference type="NCBI Taxonomy" id="2675298"/>
    <lineage>
        <taxon>Bacteria</taxon>
        <taxon>Pseudomonadati</taxon>
        <taxon>Pseudomonadota</taxon>
        <taxon>Betaproteobacteria</taxon>
        <taxon>Nitrosomonadales</taxon>
        <taxon>Sulfuricellaceae</taxon>
        <taxon>Sulfuriferula</taxon>
    </lineage>
</organism>
<keyword evidence="4 7" id="KW-0812">Transmembrane</keyword>
<dbReference type="InterPro" id="IPR002751">
    <property type="entry name" value="CbiM/NikMN"/>
</dbReference>
<keyword evidence="5 7" id="KW-1133">Transmembrane helix</keyword>
<dbReference type="KEGG" id="sniv:SFSGTM_08040"/>
<evidence type="ECO:0000313" key="8">
    <source>
        <dbReference type="EMBL" id="BBP00096.1"/>
    </source>
</evidence>
<dbReference type="Proteomes" id="UP000463939">
    <property type="component" value="Chromosome"/>
</dbReference>
<keyword evidence="2" id="KW-0813">Transport</keyword>
<reference evidence="9" key="1">
    <citation type="submission" date="2019-11" db="EMBL/GenBank/DDBJ databases">
        <title>Isolation and characterization of a novel species in the genus Sulfuriferula.</title>
        <authorList>
            <person name="Mochizuki J."/>
            <person name="Kojima H."/>
            <person name="Fukui M."/>
        </authorList>
    </citation>
    <scope>NUCLEOTIDE SEQUENCE [LARGE SCALE GENOMIC DNA]</scope>
    <source>
        <strain evidence="9">SGTM</strain>
    </source>
</reference>
<keyword evidence="9" id="KW-1185">Reference proteome</keyword>
<evidence type="ECO:0000313" key="9">
    <source>
        <dbReference type="Proteomes" id="UP000463939"/>
    </source>
</evidence>
<feature type="transmembrane region" description="Helical" evidence="7">
    <location>
        <begin position="7"/>
        <end position="28"/>
    </location>
</feature>
<proteinExistence type="predicted"/>
<name>A0A809REN4_9PROT</name>
<comment type="subcellular location">
    <subcellularLocation>
        <location evidence="1">Cell membrane</location>
        <topology evidence="1">Multi-pass membrane protein</topology>
    </subcellularLocation>
</comment>
<evidence type="ECO:0000256" key="7">
    <source>
        <dbReference type="SAM" id="Phobius"/>
    </source>
</evidence>
<protein>
    <submittedName>
        <fullName evidence="8">Membrane protein</fullName>
    </submittedName>
</protein>
<dbReference type="Pfam" id="PF01891">
    <property type="entry name" value="CbiM"/>
    <property type="match status" value="1"/>
</dbReference>
<keyword evidence="3" id="KW-1003">Cell membrane</keyword>
<gene>
    <name evidence="8" type="ORF">SFSGTM_08040</name>
</gene>
<evidence type="ECO:0000256" key="2">
    <source>
        <dbReference type="ARBA" id="ARBA00022448"/>
    </source>
</evidence>
<dbReference type="PANTHER" id="PTHR34229">
    <property type="entry name" value="METAL TRANSPORT PROTEIN HI_1621-RELATED"/>
    <property type="match status" value="1"/>
</dbReference>